<name>A0A127BC68_9EURY</name>
<dbReference type="AlphaFoldDB" id="A0A127BC68"/>
<accession>A0A127BC68</accession>
<reference evidence="1 2" key="2">
    <citation type="journal article" date="2016" name="Int. J. Syst. Evol. Microbiol.">
        <title>Pyrococcus kukulkanii sp. nov., a hyperthermophilic, piezophilic archaeon isolated from a deep-sea hydrothermal vent.</title>
        <authorList>
            <person name="Callac N."/>
            <person name="Oger P."/>
            <person name="Lesongeur F."/>
            <person name="Rattray J.E."/>
            <person name="Vannier P."/>
            <person name="Michoud G."/>
            <person name="Beauverger M."/>
            <person name="Gayet N."/>
            <person name="Rouxel O."/>
            <person name="Jebbar M."/>
            <person name="Godfroy A."/>
        </authorList>
    </citation>
    <scope>NUCLEOTIDE SEQUENCE [LARGE SCALE GENOMIC DNA]</scope>
    <source>
        <strain evidence="1 2">NCB100</strain>
    </source>
</reference>
<protein>
    <submittedName>
        <fullName evidence="1">ATPase</fullName>
    </submittedName>
</protein>
<sequence length="273" mass="30502">MASLLIVGILPYDSGKTTLALSLIREALEHGIDVGVAKPVSGFNGWYQYEYLLKSVEFGFLIGEDSYKLHMMAKSSDPIYLESPVTALLLPPDPERVGWKSSSYTAISYHTNVVLLRILEDHFHVPDNIKKLTRPMQEVIAPLIEATKPLEIKAEDVQYLIMEGREEADRTLEIIRDHHELTIIESYNNLAAPCASALNSDLVIAVAPGKAVILDGERYKKAIHAISNLREPWRVVTEDVVPLLKPLKKFEFKPGEVSGLLNSVLEILEAKTF</sequence>
<proteinExistence type="predicted"/>
<gene>
    <name evidence="1" type="ORF">TQ32_10780</name>
</gene>
<dbReference type="OrthoDB" id="39107at2157"/>
<dbReference type="GeneID" id="28492332"/>
<evidence type="ECO:0000313" key="2">
    <source>
        <dbReference type="Proteomes" id="UP000070587"/>
    </source>
</evidence>
<reference evidence="2" key="1">
    <citation type="submission" date="2015-02" db="EMBL/GenBank/DDBJ databases">
        <title>Pyrococcus kukulkanii sp. nov., a novel hyperthermophilic archaeon isolated from a deep-sea hydrothermal vent at the Guaymas Basin.</title>
        <authorList>
            <person name="Oger P.M."/>
            <person name="Callac N."/>
            <person name="Jebbar M."/>
            <person name="Godfroy A."/>
        </authorList>
    </citation>
    <scope>NUCLEOTIDE SEQUENCE [LARGE SCALE GENOMIC DNA]</scope>
    <source>
        <strain evidence="2">NCB100</strain>
    </source>
</reference>
<organism evidence="1 2">
    <name type="scientific">Pyrococcus kukulkanii</name>
    <dbReference type="NCBI Taxonomy" id="1609559"/>
    <lineage>
        <taxon>Archaea</taxon>
        <taxon>Methanobacteriati</taxon>
        <taxon>Methanobacteriota</taxon>
        <taxon>Thermococci</taxon>
        <taxon>Thermococcales</taxon>
        <taxon>Thermococcaceae</taxon>
        <taxon>Pyrococcus</taxon>
    </lineage>
</organism>
<dbReference type="RefSeq" id="WP_068324565.1">
    <property type="nucleotide sequence ID" value="NZ_CP010835.1"/>
</dbReference>
<dbReference type="KEGG" id="pyc:TQ32_10780"/>
<dbReference type="PATRIC" id="fig|1609559.3.peg.2221"/>
<dbReference type="EMBL" id="CP010835">
    <property type="protein sequence ID" value="AMM54912.1"/>
    <property type="molecule type" value="Genomic_DNA"/>
</dbReference>
<evidence type="ECO:0000313" key="1">
    <source>
        <dbReference type="EMBL" id="AMM54912.1"/>
    </source>
</evidence>
<dbReference type="Proteomes" id="UP000070587">
    <property type="component" value="Chromosome"/>
</dbReference>